<dbReference type="AlphaFoldDB" id="X1DYT5"/>
<reference evidence="2" key="1">
    <citation type="journal article" date="2014" name="Front. Microbiol.">
        <title>High frequency of phylogenetically diverse reductive dehalogenase-homologous genes in deep subseafloor sedimentary metagenomes.</title>
        <authorList>
            <person name="Kawai M."/>
            <person name="Futagami T."/>
            <person name="Toyoda A."/>
            <person name="Takaki Y."/>
            <person name="Nishi S."/>
            <person name="Hori S."/>
            <person name="Arai W."/>
            <person name="Tsubouchi T."/>
            <person name="Morono Y."/>
            <person name="Uchiyama I."/>
            <person name="Ito T."/>
            <person name="Fujiyama A."/>
            <person name="Inagaki F."/>
            <person name="Takami H."/>
        </authorList>
    </citation>
    <scope>NUCLEOTIDE SEQUENCE</scope>
    <source>
        <strain evidence="2">Expedition CK06-06</strain>
    </source>
</reference>
<dbReference type="EMBL" id="BART01041472">
    <property type="protein sequence ID" value="GAH26186.1"/>
    <property type="molecule type" value="Genomic_DNA"/>
</dbReference>
<proteinExistence type="predicted"/>
<gene>
    <name evidence="2" type="ORF">S01H4_66712</name>
</gene>
<feature type="non-terminal residue" evidence="2">
    <location>
        <position position="48"/>
    </location>
</feature>
<keyword evidence="1" id="KW-0472">Membrane</keyword>
<accession>X1DYT5</accession>
<protein>
    <submittedName>
        <fullName evidence="2">Uncharacterized protein</fullName>
    </submittedName>
</protein>
<evidence type="ECO:0000313" key="2">
    <source>
        <dbReference type="EMBL" id="GAH26186.1"/>
    </source>
</evidence>
<organism evidence="2">
    <name type="scientific">marine sediment metagenome</name>
    <dbReference type="NCBI Taxonomy" id="412755"/>
    <lineage>
        <taxon>unclassified sequences</taxon>
        <taxon>metagenomes</taxon>
        <taxon>ecological metagenomes</taxon>
    </lineage>
</organism>
<comment type="caution">
    <text evidence="2">The sequence shown here is derived from an EMBL/GenBank/DDBJ whole genome shotgun (WGS) entry which is preliminary data.</text>
</comment>
<keyword evidence="1" id="KW-1133">Transmembrane helix</keyword>
<evidence type="ECO:0000256" key="1">
    <source>
        <dbReference type="SAM" id="Phobius"/>
    </source>
</evidence>
<name>X1DYT5_9ZZZZ</name>
<feature type="transmembrane region" description="Helical" evidence="1">
    <location>
        <begin position="6"/>
        <end position="26"/>
    </location>
</feature>
<sequence length="48" mass="5266">MIAEIPFVILISGAALLGMYLANLLYDYHVPQYISRKLGHLGGCVAFL</sequence>
<keyword evidence="1" id="KW-0812">Transmembrane</keyword>